<comment type="caution">
    <text evidence="3">The sequence shown here is derived from an EMBL/GenBank/DDBJ whole genome shotgun (WGS) entry which is preliminary data.</text>
</comment>
<dbReference type="PANTHER" id="PTHR42951">
    <property type="entry name" value="METALLO-BETA-LACTAMASE DOMAIN-CONTAINING"/>
    <property type="match status" value="1"/>
</dbReference>
<dbReference type="InterPro" id="IPR036866">
    <property type="entry name" value="RibonucZ/Hydroxyglut_hydro"/>
</dbReference>
<dbReference type="RefSeq" id="WP_271312862.1">
    <property type="nucleotide sequence ID" value="NZ_JABXJJ020000006.1"/>
</dbReference>
<organism evidence="3">
    <name type="scientific">Streptantibioticus silvisoli</name>
    <dbReference type="NCBI Taxonomy" id="2705255"/>
    <lineage>
        <taxon>Bacteria</taxon>
        <taxon>Bacillati</taxon>
        <taxon>Actinomycetota</taxon>
        <taxon>Actinomycetes</taxon>
        <taxon>Kitasatosporales</taxon>
        <taxon>Streptomycetaceae</taxon>
        <taxon>Streptantibioticus</taxon>
    </lineage>
</organism>
<dbReference type="Gene3D" id="3.60.15.10">
    <property type="entry name" value="Ribonuclease Z/Hydroxyacylglutathione hydrolase-like"/>
    <property type="match status" value="1"/>
</dbReference>
<evidence type="ECO:0000256" key="1">
    <source>
        <dbReference type="SAM" id="MobiDB-lite"/>
    </source>
</evidence>
<dbReference type="Pfam" id="PF00753">
    <property type="entry name" value="Lactamase_B"/>
    <property type="match status" value="1"/>
</dbReference>
<feature type="region of interest" description="Disordered" evidence="1">
    <location>
        <begin position="239"/>
        <end position="262"/>
    </location>
</feature>
<sequence>MSRPDHRPRPEVAPGVHRLGDHVVNFYLVEDPEGPVLVDAGLPGHLGQLLDHLAASNRSPADIRAVLLTHGHPDHTGLAHVLQQAGADIRIHRHDAAILRDGPRSAMRHAGPERSVLPYLLRRPAAIATPLHLARNGAFTAPALSAGPGLRVFGADQRLEDVPGAPQAVVLPGHTPGSAAYLFPERGLLFTGDALVTHDGLTGHTGPTLVCRGFTHDSDAALAALDRLDELTTATLLLPGHGDPFTGSPQAATDRARQLGRR</sequence>
<reference evidence="3" key="1">
    <citation type="submission" date="2023-05" db="EMBL/GenBank/DDBJ databases">
        <title>Streptantibioticus silvisoli sp. nov., acidotolerant actinomycetes 1 from pine litter.</title>
        <authorList>
            <person name="Swiecimska M."/>
            <person name="Golinska P."/>
            <person name="Sangal V."/>
            <person name="Wachnowicz B."/>
            <person name="Goodfellow M."/>
        </authorList>
    </citation>
    <scope>NUCLEOTIDE SEQUENCE</scope>
    <source>
        <strain evidence="3">SL13</strain>
    </source>
</reference>
<evidence type="ECO:0000259" key="2">
    <source>
        <dbReference type="SMART" id="SM00849"/>
    </source>
</evidence>
<dbReference type="InterPro" id="IPR001279">
    <property type="entry name" value="Metallo-B-lactamas"/>
</dbReference>
<name>A0AA90H283_9ACTN</name>
<dbReference type="SMART" id="SM00849">
    <property type="entry name" value="Lactamase_B"/>
    <property type="match status" value="1"/>
</dbReference>
<accession>A0AA90H283</accession>
<dbReference type="SUPFAM" id="SSF56281">
    <property type="entry name" value="Metallo-hydrolase/oxidoreductase"/>
    <property type="match status" value="1"/>
</dbReference>
<proteinExistence type="predicted"/>
<gene>
    <name evidence="3" type="ORF">POF50_005985</name>
</gene>
<feature type="domain" description="Metallo-beta-lactamase" evidence="2">
    <location>
        <begin position="23"/>
        <end position="241"/>
    </location>
</feature>
<dbReference type="PANTHER" id="PTHR42951:SF14">
    <property type="entry name" value="METALLO-BETA-LACTAMASE SUPERFAMILY PROTEIN"/>
    <property type="match status" value="1"/>
</dbReference>
<dbReference type="EMBL" id="JABXJJ020000006">
    <property type="protein sequence ID" value="MDI5968897.1"/>
    <property type="molecule type" value="Genomic_DNA"/>
</dbReference>
<protein>
    <submittedName>
        <fullName evidence="3">MBL fold metallo-hydrolase</fullName>
    </submittedName>
</protein>
<dbReference type="InterPro" id="IPR050855">
    <property type="entry name" value="NDM-1-like"/>
</dbReference>
<dbReference type="AlphaFoldDB" id="A0AA90H283"/>
<evidence type="ECO:0000313" key="3">
    <source>
        <dbReference type="EMBL" id="MDI5968897.1"/>
    </source>
</evidence>